<reference evidence="1 2" key="1">
    <citation type="submission" date="2015-01" db="EMBL/GenBank/DDBJ databases">
        <title>The Genome Sequence of Cladophialophora immunda CBS83496.</title>
        <authorList>
            <consortium name="The Broad Institute Genomics Platform"/>
            <person name="Cuomo C."/>
            <person name="de Hoog S."/>
            <person name="Gorbushina A."/>
            <person name="Stielow B."/>
            <person name="Teixiera M."/>
            <person name="Abouelleil A."/>
            <person name="Chapman S.B."/>
            <person name="Priest M."/>
            <person name="Young S.K."/>
            <person name="Wortman J."/>
            <person name="Nusbaum C."/>
            <person name="Birren B."/>
        </authorList>
    </citation>
    <scope>NUCLEOTIDE SEQUENCE [LARGE SCALE GENOMIC DNA]</scope>
    <source>
        <strain evidence="1 2">CBS 83496</strain>
    </source>
</reference>
<dbReference type="AlphaFoldDB" id="A0A0D2C2H9"/>
<evidence type="ECO:0000313" key="2">
    <source>
        <dbReference type="Proteomes" id="UP000054466"/>
    </source>
</evidence>
<protein>
    <submittedName>
        <fullName evidence="1">Uncharacterized protein</fullName>
    </submittedName>
</protein>
<dbReference type="OrthoDB" id="4161601at2759"/>
<sequence length="151" mass="16398">MQHDIYSLGVCLLELGLRESFVVYTDPNGGGGSGGSGVGMLPSPSAALGLSNDSLQSLDPELIKDRLVSMAREVLPTRMGTRYAEIVETCLTCLDDDNVDFGDEDEFTDADGILVDARYVEKVVPSSPGLPQLLRIDHRTCADILFRLYWG</sequence>
<dbReference type="Proteomes" id="UP000054466">
    <property type="component" value="Unassembled WGS sequence"/>
</dbReference>
<proteinExistence type="predicted"/>
<keyword evidence="2" id="KW-1185">Reference proteome</keyword>
<dbReference type="VEuPathDB" id="FungiDB:PV07_10382"/>
<dbReference type="RefSeq" id="XP_016244896.1">
    <property type="nucleotide sequence ID" value="XM_016397705.1"/>
</dbReference>
<name>A0A0D2C2H9_9EURO</name>
<dbReference type="HOGENOM" id="CLU_1731269_0_0_1"/>
<organism evidence="1 2">
    <name type="scientific">Cladophialophora immunda</name>
    <dbReference type="NCBI Taxonomy" id="569365"/>
    <lineage>
        <taxon>Eukaryota</taxon>
        <taxon>Fungi</taxon>
        <taxon>Dikarya</taxon>
        <taxon>Ascomycota</taxon>
        <taxon>Pezizomycotina</taxon>
        <taxon>Eurotiomycetes</taxon>
        <taxon>Chaetothyriomycetidae</taxon>
        <taxon>Chaetothyriales</taxon>
        <taxon>Herpotrichiellaceae</taxon>
        <taxon>Cladophialophora</taxon>
    </lineage>
</organism>
<dbReference type="EMBL" id="KN847045">
    <property type="protein sequence ID" value="KIW24680.1"/>
    <property type="molecule type" value="Genomic_DNA"/>
</dbReference>
<evidence type="ECO:0000313" key="1">
    <source>
        <dbReference type="EMBL" id="KIW24680.1"/>
    </source>
</evidence>
<dbReference type="GeneID" id="27349576"/>
<accession>A0A0D2C2H9</accession>
<dbReference type="STRING" id="569365.A0A0D2C2H9"/>
<gene>
    <name evidence="1" type="ORF">PV07_10382</name>
</gene>